<reference evidence="3 4" key="1">
    <citation type="submission" date="2018-01" db="EMBL/GenBank/DDBJ databases">
        <title>Draft genome of the strawberry crown rot pathogen Phytophthora cactorum.</title>
        <authorList>
            <person name="Armitage A.D."/>
            <person name="Lysoe E."/>
            <person name="Nellist C.F."/>
            <person name="Harrison R.J."/>
            <person name="Brurberg M.B."/>
        </authorList>
    </citation>
    <scope>NUCLEOTIDE SEQUENCE [LARGE SCALE GENOMIC DNA]</scope>
    <source>
        <strain evidence="3 4">10300</strain>
    </source>
</reference>
<accession>A0A329SHY4</accession>
<organism evidence="3 4">
    <name type="scientific">Phytophthora cactorum</name>
    <dbReference type="NCBI Taxonomy" id="29920"/>
    <lineage>
        <taxon>Eukaryota</taxon>
        <taxon>Sar</taxon>
        <taxon>Stramenopiles</taxon>
        <taxon>Oomycota</taxon>
        <taxon>Peronosporomycetes</taxon>
        <taxon>Peronosporales</taxon>
        <taxon>Peronosporaceae</taxon>
        <taxon>Phytophthora</taxon>
    </lineage>
</organism>
<evidence type="ECO:0000313" key="3">
    <source>
        <dbReference type="EMBL" id="RAW36394.1"/>
    </source>
</evidence>
<dbReference type="OrthoDB" id="97722at2759"/>
<keyword evidence="4" id="KW-1185">Reference proteome</keyword>
<proteinExistence type="predicted"/>
<dbReference type="EMBL" id="RCMI01000182">
    <property type="protein sequence ID" value="KAG2927589.1"/>
    <property type="molecule type" value="Genomic_DNA"/>
</dbReference>
<dbReference type="EMBL" id="RCML01000600">
    <property type="protein sequence ID" value="KAG2972855.1"/>
    <property type="molecule type" value="Genomic_DNA"/>
</dbReference>
<dbReference type="Proteomes" id="UP000774804">
    <property type="component" value="Unassembled WGS sequence"/>
</dbReference>
<evidence type="ECO:0000313" key="4">
    <source>
        <dbReference type="Proteomes" id="UP000251314"/>
    </source>
</evidence>
<dbReference type="AlphaFoldDB" id="A0A329SHY4"/>
<gene>
    <name evidence="3" type="ORF">PC110_g7335</name>
    <name evidence="1" type="ORF">PC115_g7515</name>
    <name evidence="2" type="ORF">PC118_g15458</name>
</gene>
<protein>
    <submittedName>
        <fullName evidence="3">Uncharacterized protein</fullName>
    </submittedName>
</protein>
<evidence type="ECO:0000313" key="1">
    <source>
        <dbReference type="EMBL" id="KAG2927589.1"/>
    </source>
</evidence>
<dbReference type="VEuPathDB" id="FungiDB:PC110_g7335"/>
<dbReference type="Proteomes" id="UP000697107">
    <property type="component" value="Unassembled WGS sequence"/>
</dbReference>
<reference evidence="1" key="2">
    <citation type="submission" date="2018-10" db="EMBL/GenBank/DDBJ databases">
        <title>Effector identification in a new, highly contiguous assembly of the strawberry crown rot pathogen Phytophthora cactorum.</title>
        <authorList>
            <person name="Armitage A.D."/>
            <person name="Nellist C.F."/>
            <person name="Bates H."/>
            <person name="Vickerstaff R.J."/>
            <person name="Harrison R.J."/>
        </authorList>
    </citation>
    <scope>NUCLEOTIDE SEQUENCE</scope>
    <source>
        <strain evidence="1">4032</strain>
        <strain evidence="2">P415</strain>
    </source>
</reference>
<name>A0A329SHY4_9STRA</name>
<comment type="caution">
    <text evidence="3">The sequence shown here is derived from an EMBL/GenBank/DDBJ whole genome shotgun (WGS) entry which is preliminary data.</text>
</comment>
<evidence type="ECO:0000313" key="2">
    <source>
        <dbReference type="EMBL" id="KAG2972855.1"/>
    </source>
</evidence>
<dbReference type="EMBL" id="MJFZ01000140">
    <property type="protein sequence ID" value="RAW36394.1"/>
    <property type="molecule type" value="Genomic_DNA"/>
</dbReference>
<dbReference type="Proteomes" id="UP000251314">
    <property type="component" value="Unassembled WGS sequence"/>
</dbReference>
<sequence>MMMAKFSVIMSAMAINQSAKKFSIRSEKRAITRADQWKWLAYGLFSKRARAYSALESAALNQIDALSDVDMEIFLSVLNSDHPEEVLCGTSAGVVAERNATLKRGSSIRWHFSRGEAVVNDRFKLIKATSAIRCVRTFSDDGESDWVAR</sequence>